<gene>
    <name evidence="8" type="ORF">LCGC14_0915910</name>
</gene>
<reference evidence="8" key="1">
    <citation type="journal article" date="2015" name="Nature">
        <title>Complex archaea that bridge the gap between prokaryotes and eukaryotes.</title>
        <authorList>
            <person name="Spang A."/>
            <person name="Saw J.H."/>
            <person name="Jorgensen S.L."/>
            <person name="Zaremba-Niedzwiedzka K."/>
            <person name="Martijn J."/>
            <person name="Lind A.E."/>
            <person name="van Eijk R."/>
            <person name="Schleper C."/>
            <person name="Guy L."/>
            <person name="Ettema T.J."/>
        </authorList>
    </citation>
    <scope>NUCLEOTIDE SEQUENCE</scope>
</reference>
<protein>
    <recommendedName>
        <fullName evidence="2">imidazolonepropionase</fullName>
        <ecNumber evidence="2">3.5.2.7</ecNumber>
    </recommendedName>
</protein>
<dbReference type="Gene3D" id="3.20.20.140">
    <property type="entry name" value="Metal-dependent hydrolases"/>
    <property type="match status" value="1"/>
</dbReference>
<accession>A0A0F9NX09</accession>
<comment type="caution">
    <text evidence="8">The sequence shown here is derived from an EMBL/GenBank/DDBJ whole genome shotgun (WGS) entry which is preliminary data.</text>
</comment>
<keyword evidence="4" id="KW-0378">Hydrolase</keyword>
<dbReference type="GO" id="GO:0046872">
    <property type="term" value="F:metal ion binding"/>
    <property type="evidence" value="ECO:0007669"/>
    <property type="project" value="UniProtKB-KW"/>
</dbReference>
<dbReference type="GO" id="GO:0050480">
    <property type="term" value="F:imidazolonepropionase activity"/>
    <property type="evidence" value="ECO:0007669"/>
    <property type="project" value="UniProtKB-EC"/>
</dbReference>
<sequence length="280" mass="30675">MHGKSEIYMETDPDIVIFHANELVTMNTVYGAPRIGENMLDLAIINDGALAIKDDRIIFVGTTDELTSKFSLGKVVTKINASQKLVTPGFVDPHTHLIFEGTREEELSKKLIGKSYLEILNEGGGILKTVRETRNASLEKLVENGKAILNTMLSYGTTTAEIKSGYGLSTESEIKMLKAAAILKEEHPIDIVITFLGAHAIPLEYKNNPDDYVELIISEMIPKVAKEGIAEFIDVFCEKGVFSIGQTRKIINTAKVYGLKPQIHIDEIVDSGGALLAAEV</sequence>
<evidence type="ECO:0000256" key="1">
    <source>
        <dbReference type="ARBA" id="ARBA00005023"/>
    </source>
</evidence>
<dbReference type="SUPFAM" id="SSF51338">
    <property type="entry name" value="Composite domain of metallo-dependent hydrolases"/>
    <property type="match status" value="1"/>
</dbReference>
<comment type="pathway">
    <text evidence="1">Amino-acid degradation.</text>
</comment>
<dbReference type="InterPro" id="IPR011059">
    <property type="entry name" value="Metal-dep_hydrolase_composite"/>
</dbReference>
<dbReference type="PANTHER" id="PTHR42752:SF1">
    <property type="entry name" value="IMIDAZOLONEPROPIONASE-RELATED"/>
    <property type="match status" value="1"/>
</dbReference>
<evidence type="ECO:0000313" key="8">
    <source>
        <dbReference type="EMBL" id="KKN22359.1"/>
    </source>
</evidence>
<name>A0A0F9NX09_9ZZZZ</name>
<feature type="non-terminal residue" evidence="8">
    <location>
        <position position="280"/>
    </location>
</feature>
<evidence type="ECO:0000256" key="5">
    <source>
        <dbReference type="ARBA" id="ARBA00022808"/>
    </source>
</evidence>
<dbReference type="Gene3D" id="2.30.40.10">
    <property type="entry name" value="Urease, subunit C, domain 1"/>
    <property type="match status" value="1"/>
</dbReference>
<evidence type="ECO:0000256" key="3">
    <source>
        <dbReference type="ARBA" id="ARBA00022723"/>
    </source>
</evidence>
<keyword evidence="3" id="KW-0479">Metal-binding</keyword>
<organism evidence="8">
    <name type="scientific">marine sediment metagenome</name>
    <dbReference type="NCBI Taxonomy" id="412755"/>
    <lineage>
        <taxon>unclassified sequences</taxon>
        <taxon>metagenomes</taxon>
        <taxon>ecological metagenomes</taxon>
    </lineage>
</organism>
<dbReference type="GO" id="GO:0005737">
    <property type="term" value="C:cytoplasm"/>
    <property type="evidence" value="ECO:0007669"/>
    <property type="project" value="InterPro"/>
</dbReference>
<dbReference type="EC" id="3.5.2.7" evidence="2"/>
<keyword evidence="6" id="KW-0862">Zinc</keyword>
<keyword evidence="5" id="KW-0369">Histidine metabolism</keyword>
<dbReference type="InterPro" id="IPR032466">
    <property type="entry name" value="Metal_Hydrolase"/>
</dbReference>
<dbReference type="SUPFAM" id="SSF51556">
    <property type="entry name" value="Metallo-dependent hydrolases"/>
    <property type="match status" value="1"/>
</dbReference>
<evidence type="ECO:0000256" key="2">
    <source>
        <dbReference type="ARBA" id="ARBA00012864"/>
    </source>
</evidence>
<proteinExistence type="predicted"/>
<dbReference type="PANTHER" id="PTHR42752">
    <property type="entry name" value="IMIDAZOLONEPROPIONASE"/>
    <property type="match status" value="1"/>
</dbReference>
<dbReference type="AlphaFoldDB" id="A0A0F9NX09"/>
<dbReference type="GO" id="GO:0019556">
    <property type="term" value="P:L-histidine catabolic process to glutamate and formamide"/>
    <property type="evidence" value="ECO:0007669"/>
    <property type="project" value="InterPro"/>
</dbReference>
<evidence type="ECO:0000256" key="7">
    <source>
        <dbReference type="ARBA" id="ARBA00023004"/>
    </source>
</evidence>
<dbReference type="InterPro" id="IPR005920">
    <property type="entry name" value="HutI"/>
</dbReference>
<evidence type="ECO:0000256" key="6">
    <source>
        <dbReference type="ARBA" id="ARBA00022833"/>
    </source>
</evidence>
<keyword evidence="7" id="KW-0408">Iron</keyword>
<evidence type="ECO:0000256" key="4">
    <source>
        <dbReference type="ARBA" id="ARBA00022801"/>
    </source>
</evidence>
<dbReference type="EMBL" id="LAZR01003069">
    <property type="protein sequence ID" value="KKN22359.1"/>
    <property type="molecule type" value="Genomic_DNA"/>
</dbReference>